<dbReference type="AlphaFoldDB" id="A0A0L6UWT9"/>
<proteinExistence type="predicted"/>
<sequence>MAVSVTITSEEGWQRRKTRKGGNKKSILLYRNMKLQVKYQPLNLYPTVPLNENLKPTCHPTPEEVTCSCKRVDSTFFLLHSGRCVITGPKDRMSFIAVIEFTPWEQLTEKDKDDLKFSSTFLHGLKEFINPVASSRRSWSSSKLLEDTSNNLRRINERSTMGQDGPAECQGVQRLHSKGPEGRGRRRGSRIGAVLQGVEISGDSGVRELNGSGEELQGVGKSCGLQCEKSSNKGVFAIGD</sequence>
<accession>A0A0L6UWT9</accession>
<evidence type="ECO:0000256" key="1">
    <source>
        <dbReference type="SAM" id="MobiDB-lite"/>
    </source>
</evidence>
<evidence type="ECO:0000313" key="3">
    <source>
        <dbReference type="Proteomes" id="UP000037035"/>
    </source>
</evidence>
<reference evidence="2 3" key="1">
    <citation type="submission" date="2015-08" db="EMBL/GenBank/DDBJ databases">
        <title>Next Generation Sequencing and Analysis of the Genome of Puccinia sorghi L Schw, the Causal Agent of Maize Common Rust.</title>
        <authorList>
            <person name="Rochi L."/>
            <person name="Burguener G."/>
            <person name="Darino M."/>
            <person name="Turjanski A."/>
            <person name="Kreff E."/>
            <person name="Dieguez M.J."/>
            <person name="Sacco F."/>
        </authorList>
    </citation>
    <scope>NUCLEOTIDE SEQUENCE [LARGE SCALE GENOMIC DNA]</scope>
    <source>
        <strain evidence="2 3">RO10H11247</strain>
    </source>
</reference>
<keyword evidence="3" id="KW-1185">Reference proteome</keyword>
<dbReference type="EMBL" id="LAVV01008365">
    <property type="protein sequence ID" value="KNZ52993.1"/>
    <property type="molecule type" value="Genomic_DNA"/>
</dbReference>
<comment type="caution">
    <text evidence="2">The sequence shown here is derived from an EMBL/GenBank/DDBJ whole genome shotgun (WGS) entry which is preliminary data.</text>
</comment>
<dbReference type="Proteomes" id="UP000037035">
    <property type="component" value="Unassembled WGS sequence"/>
</dbReference>
<feature type="region of interest" description="Disordered" evidence="1">
    <location>
        <begin position="157"/>
        <end position="190"/>
    </location>
</feature>
<protein>
    <submittedName>
        <fullName evidence="2">Uncharacterized protein</fullName>
    </submittedName>
</protein>
<organism evidence="2 3">
    <name type="scientific">Puccinia sorghi</name>
    <dbReference type="NCBI Taxonomy" id="27349"/>
    <lineage>
        <taxon>Eukaryota</taxon>
        <taxon>Fungi</taxon>
        <taxon>Dikarya</taxon>
        <taxon>Basidiomycota</taxon>
        <taxon>Pucciniomycotina</taxon>
        <taxon>Pucciniomycetes</taxon>
        <taxon>Pucciniales</taxon>
        <taxon>Pucciniaceae</taxon>
        <taxon>Puccinia</taxon>
    </lineage>
</organism>
<gene>
    <name evidence="2" type="ORF">VP01_3377g2</name>
</gene>
<name>A0A0L6UWT9_9BASI</name>
<dbReference type="VEuPathDB" id="FungiDB:VP01_3377g2"/>
<dbReference type="OrthoDB" id="2511868at2759"/>
<evidence type="ECO:0000313" key="2">
    <source>
        <dbReference type="EMBL" id="KNZ52993.1"/>
    </source>
</evidence>